<protein>
    <recommendedName>
        <fullName evidence="4">KOW domain-containing protein</fullName>
    </recommendedName>
</protein>
<feature type="coiled-coil region" evidence="1">
    <location>
        <begin position="330"/>
        <end position="357"/>
    </location>
</feature>
<comment type="caution">
    <text evidence="2">The sequence shown here is derived from an EMBL/GenBank/DDBJ whole genome shotgun (WGS) entry which is preliminary data.</text>
</comment>
<reference evidence="2" key="1">
    <citation type="submission" date="2022-07" db="EMBL/GenBank/DDBJ databases">
        <title>Genome Sequence of Physisporinus lineatus.</title>
        <authorList>
            <person name="Buettner E."/>
        </authorList>
    </citation>
    <scope>NUCLEOTIDE SEQUENCE</scope>
    <source>
        <strain evidence="2">VT162</strain>
    </source>
</reference>
<evidence type="ECO:0008006" key="4">
    <source>
        <dbReference type="Google" id="ProtNLM"/>
    </source>
</evidence>
<evidence type="ECO:0000313" key="2">
    <source>
        <dbReference type="EMBL" id="KAJ3490283.1"/>
    </source>
</evidence>
<dbReference type="AlphaFoldDB" id="A0AAD5YHD5"/>
<sequence length="371" mass="43055">MSYSKFSALQIVTTSPWTRDLRHATAVIPRLWSKTMSWKDPRIKSVKPKDRIKWWNIVPGDQVRLLGDREGTIHEVHKINKLTNRVYLKRTDSSESTENIKMAPGRQVPYSRCQLFIGNHQYPPLPGDKEPRSLPVFAIRLATTAPHWLPGAARYNWSRYAAATVPRLPGWTKEDPEQVLIPWPKMRNRRIPEPTAYDCTASVVSEMTYTPPVLPESPKTPIPAPSSEQLYIKSIAKRSSSFDLAHPVEVYVHKELTNPHSRAKKQERWQSYQLYKKSLLKDMIKEELKNVIVGRTQREARAEATWKWKERILAERKAEMKRRWKNRGEEADLKAKMERKQRKKARLEKKLHSLVLQAAPNQVLPGKQPSA</sequence>
<keyword evidence="1" id="KW-0175">Coiled coil</keyword>
<dbReference type="EMBL" id="JANAWD010000030">
    <property type="protein sequence ID" value="KAJ3490283.1"/>
    <property type="molecule type" value="Genomic_DNA"/>
</dbReference>
<dbReference type="Proteomes" id="UP001212997">
    <property type="component" value="Unassembled WGS sequence"/>
</dbReference>
<organism evidence="2 3">
    <name type="scientific">Meripilus lineatus</name>
    <dbReference type="NCBI Taxonomy" id="2056292"/>
    <lineage>
        <taxon>Eukaryota</taxon>
        <taxon>Fungi</taxon>
        <taxon>Dikarya</taxon>
        <taxon>Basidiomycota</taxon>
        <taxon>Agaricomycotina</taxon>
        <taxon>Agaricomycetes</taxon>
        <taxon>Polyporales</taxon>
        <taxon>Meripilaceae</taxon>
        <taxon>Meripilus</taxon>
    </lineage>
</organism>
<accession>A0AAD5YHD5</accession>
<evidence type="ECO:0000256" key="1">
    <source>
        <dbReference type="SAM" id="Coils"/>
    </source>
</evidence>
<name>A0AAD5YHD5_9APHY</name>
<evidence type="ECO:0000313" key="3">
    <source>
        <dbReference type="Proteomes" id="UP001212997"/>
    </source>
</evidence>
<gene>
    <name evidence="2" type="ORF">NLI96_g1537</name>
</gene>
<proteinExistence type="predicted"/>
<keyword evidence="3" id="KW-1185">Reference proteome</keyword>